<proteinExistence type="predicted"/>
<feature type="region of interest" description="Disordered" evidence="2">
    <location>
        <begin position="236"/>
        <end position="276"/>
    </location>
</feature>
<dbReference type="GO" id="GO:0015074">
    <property type="term" value="P:DNA integration"/>
    <property type="evidence" value="ECO:0007669"/>
    <property type="project" value="InterPro"/>
</dbReference>
<dbReference type="Pfam" id="PF12505">
    <property type="entry name" value="DUF3712"/>
    <property type="match status" value="4"/>
</dbReference>
<evidence type="ECO:0000256" key="2">
    <source>
        <dbReference type="SAM" id="MobiDB-lite"/>
    </source>
</evidence>
<dbReference type="PANTHER" id="PTHR35895">
    <property type="entry name" value="CHROMOSOME 16, WHOLE GENOME SHOTGUN SEQUENCE"/>
    <property type="match status" value="1"/>
</dbReference>
<gene>
    <name evidence="3" type="ORF">K435DRAFT_866116</name>
</gene>
<dbReference type="InterPro" id="IPR022185">
    <property type="entry name" value="DUF3712"/>
</dbReference>
<feature type="compositionally biased region" description="Low complexity" evidence="2">
    <location>
        <begin position="236"/>
        <end position="245"/>
    </location>
</feature>
<dbReference type="PANTHER" id="PTHR35895:SF1">
    <property type="entry name" value="LIPID-BINDING SERUM GLYCOPROTEIN C-TERMINAL DOMAIN-CONTAINING PROTEIN"/>
    <property type="match status" value="1"/>
</dbReference>
<dbReference type="SUPFAM" id="SSF56349">
    <property type="entry name" value="DNA breaking-rejoining enzymes"/>
    <property type="match status" value="1"/>
</dbReference>
<protein>
    <submittedName>
        <fullName evidence="3">Uncharacterized protein</fullName>
    </submittedName>
</protein>
<accession>A0A4S8LHP7</accession>
<feature type="compositionally biased region" description="Basic and acidic residues" evidence="2">
    <location>
        <begin position="263"/>
        <end position="276"/>
    </location>
</feature>
<keyword evidence="1" id="KW-0233">DNA recombination</keyword>
<dbReference type="OrthoDB" id="245989at2759"/>
<dbReference type="GO" id="GO:0006310">
    <property type="term" value="P:DNA recombination"/>
    <property type="evidence" value="ECO:0007669"/>
    <property type="project" value="UniProtKB-KW"/>
</dbReference>
<dbReference type="InterPro" id="IPR011010">
    <property type="entry name" value="DNA_brk_join_enz"/>
</dbReference>
<dbReference type="Gene3D" id="1.10.443.10">
    <property type="entry name" value="Intergrase catalytic core"/>
    <property type="match status" value="1"/>
</dbReference>
<evidence type="ECO:0000313" key="3">
    <source>
        <dbReference type="EMBL" id="THU88646.1"/>
    </source>
</evidence>
<dbReference type="GO" id="GO:0000329">
    <property type="term" value="C:fungal-type vacuole membrane"/>
    <property type="evidence" value="ECO:0007669"/>
    <property type="project" value="InterPro"/>
</dbReference>
<dbReference type="GO" id="GO:0003677">
    <property type="term" value="F:DNA binding"/>
    <property type="evidence" value="ECO:0007669"/>
    <property type="project" value="InterPro"/>
</dbReference>
<sequence length="1728" mass="188349">MTPPETTSKQDEPAHWKGGGFFGRALLSFAYSVAFLCLLRIDELLHMQTQDVRLIVTNGRVTLHITLRWRKTDQEGDLKTFIFTELPEEDKHLCVVRNYRHWIAINGRHILDPGPLFPKFAGTVPDPKKGALSPSEFLDMFRHNLIECKINDLPYGTHSFRRGGCQYLSGFNLSSSFNPNASSRCAAFSLRFQPFLSIQIYSPLRSKATNKVIELAYALRGESVCGSTKYVVPSPGLTGPSVGPSSGPGSGSGSGLSLGGVEAADKKQHKESSTERLKYILEEPSLRSLFRGTQTEIQHHLRLVGQSHAIANTSIGQLTLDPIKFNVSSPLNGLQGLKNFSNVDVNGGTTEGITLGIDVAIHNPSNLNLTVGDLRVQLLRNGKMIGTALMPNLTLIMGDNKVKASLKDVQLSIAGYDGSTKIALLVSAFETLNIDVTLPWLKTSLLDTATLTVLSTTGRENNISHVAVSLANPFYTDLNIKRIQSTVSAFGIQLRSIDSSTSFKTQANPTTTSPDLNMNLDPSSIFTVTRALAVEAGLGTSWMGSDNIFTGFDLPSSVSEKKRSCSLNRMWSRRLRLGLFPVLAHPIVQKIFGGSNLGISQLLITDPQQEHSGTRLNGSITNAGPFDAKIAFPESATVQWSGQPLGNIKMEDIDVTGDVGAQFSVNSQFQVMDVGHLTDFTKTLLTQESFQWDIFANNLNVSAIGIMVDGITLTPKTVSLKGFNGLKNGVKVETFSLPSMTVVLHVTYKLPRPTVELSRLAFDTFAQNVMIAPVATTDTIMLAPESSTSMSLKDRLVPQSSDESLSVMSDIFNRFIHGQDSDVSVHGSGVGPSDVIWLNGGIKSFQIDTGFAQLAIPKGPSTTDVDTRFIHLGFNNVPFAVSDGQQETFNQFLAATTMNKSQTLGLSVSADADANTAVGLLGLKDISSSVQSTIAGLDALDEKPVTVSDLDVNHGFPDFLSIKVNTALFDPSNLTVGSGDVSLTLQYHLLSSIKYTNAVIGEADLSDMVIKPGNQTYPTDVHYAPQGAAVSAGRALLENFLQGVDVDTTISGSTDSIPIESLKAALTQIVLSPVTIPALHQSLIIAVSITFPEDIVQTGMAQTSFTLANSFTASINLLKVSASAIFHNLTLGTIDNVDVSSNPIHVDGHSNVTSPSLPLKFDLDPATTSILAIWRASSRSYSRTLTPFRGTRSRQFSQTRRLPYGFVLCSVDQNALFLIGAVAGPVQVAEPLVDQSKPKFDAANITFVVALFTGNILMTRNIANDGFVCAAVDDGVPNYSTNAHLMIINIDQCIHSICGLLLHNEDFTWTISTDKLRVTALRTIFENVSLKKDVSFKAFNGLSGVTISNFQLPSDDPAGGIHIETNSRIPSAQLGIDMGTVTFTSKFKGTTLGRPSPRTEYRKTQPRIPFRQFRLSEWIRALLHVTSRDLESYPQCTAGISFTNPNVHGYKFDEPPKGRSETFYWIFLGQSLKNGEKLVVLSSLGNGCTTLLKTLLKTISGEMHGFCVDEGAKINYRGAFHVTINALHWYSSCFVYIGIPWEVMHKDFPCGVVYNVETDVHFPNLTVRQTLSFAAKAHTLRRRLPGVTREQFAEHMKAVVMALFGLSHTGNTKVGNDFIRGVSGGERKRSLLNIPRGGTVLPTLTERQPDPHQHNHHHVPEYASPIPTVHFSKFCFRWRDTRIRELPPISPPSQAGPSTQESYRFPYLTTLLLIPYHTDTSLQTFSLK</sequence>
<dbReference type="Proteomes" id="UP000297245">
    <property type="component" value="Unassembled WGS sequence"/>
</dbReference>
<dbReference type="InterPro" id="IPR046368">
    <property type="entry name" value="Tag1"/>
</dbReference>
<dbReference type="InterPro" id="IPR027417">
    <property type="entry name" value="P-loop_NTPase"/>
</dbReference>
<dbReference type="EMBL" id="ML179402">
    <property type="protein sequence ID" value="THU88646.1"/>
    <property type="molecule type" value="Genomic_DNA"/>
</dbReference>
<evidence type="ECO:0000256" key="1">
    <source>
        <dbReference type="ARBA" id="ARBA00023172"/>
    </source>
</evidence>
<feature type="compositionally biased region" description="Gly residues" evidence="2">
    <location>
        <begin position="246"/>
        <end position="258"/>
    </location>
</feature>
<dbReference type="InterPro" id="IPR013762">
    <property type="entry name" value="Integrase-like_cat_sf"/>
</dbReference>
<dbReference type="SUPFAM" id="SSF52540">
    <property type="entry name" value="P-loop containing nucleoside triphosphate hydrolases"/>
    <property type="match status" value="1"/>
</dbReference>
<reference evidence="3 4" key="1">
    <citation type="journal article" date="2019" name="Nat. Ecol. Evol.">
        <title>Megaphylogeny resolves global patterns of mushroom evolution.</title>
        <authorList>
            <person name="Varga T."/>
            <person name="Krizsan K."/>
            <person name="Foldi C."/>
            <person name="Dima B."/>
            <person name="Sanchez-Garcia M."/>
            <person name="Sanchez-Ramirez S."/>
            <person name="Szollosi G.J."/>
            <person name="Szarkandi J.G."/>
            <person name="Papp V."/>
            <person name="Albert L."/>
            <person name="Andreopoulos W."/>
            <person name="Angelini C."/>
            <person name="Antonin V."/>
            <person name="Barry K.W."/>
            <person name="Bougher N.L."/>
            <person name="Buchanan P."/>
            <person name="Buyck B."/>
            <person name="Bense V."/>
            <person name="Catcheside P."/>
            <person name="Chovatia M."/>
            <person name="Cooper J."/>
            <person name="Damon W."/>
            <person name="Desjardin D."/>
            <person name="Finy P."/>
            <person name="Geml J."/>
            <person name="Haridas S."/>
            <person name="Hughes K."/>
            <person name="Justo A."/>
            <person name="Karasinski D."/>
            <person name="Kautmanova I."/>
            <person name="Kiss B."/>
            <person name="Kocsube S."/>
            <person name="Kotiranta H."/>
            <person name="LaButti K.M."/>
            <person name="Lechner B.E."/>
            <person name="Liimatainen K."/>
            <person name="Lipzen A."/>
            <person name="Lukacs Z."/>
            <person name="Mihaltcheva S."/>
            <person name="Morgado L.N."/>
            <person name="Niskanen T."/>
            <person name="Noordeloos M.E."/>
            <person name="Ohm R.A."/>
            <person name="Ortiz-Santana B."/>
            <person name="Ovrebo C."/>
            <person name="Racz N."/>
            <person name="Riley R."/>
            <person name="Savchenko A."/>
            <person name="Shiryaev A."/>
            <person name="Soop K."/>
            <person name="Spirin V."/>
            <person name="Szebenyi C."/>
            <person name="Tomsovsky M."/>
            <person name="Tulloss R.E."/>
            <person name="Uehling J."/>
            <person name="Grigoriev I.V."/>
            <person name="Vagvolgyi C."/>
            <person name="Papp T."/>
            <person name="Martin F.M."/>
            <person name="Miettinen O."/>
            <person name="Hibbett D.S."/>
            <person name="Nagy L.G."/>
        </authorList>
    </citation>
    <scope>NUCLEOTIDE SEQUENCE [LARGE SCALE GENOMIC DNA]</scope>
    <source>
        <strain evidence="3 4">CBS 962.96</strain>
    </source>
</reference>
<dbReference type="Gene3D" id="3.40.50.300">
    <property type="entry name" value="P-loop containing nucleotide triphosphate hydrolases"/>
    <property type="match status" value="1"/>
</dbReference>
<name>A0A4S8LHP7_DENBC</name>
<evidence type="ECO:0000313" key="4">
    <source>
        <dbReference type="Proteomes" id="UP000297245"/>
    </source>
</evidence>
<dbReference type="SUPFAM" id="SSF117070">
    <property type="entry name" value="LEA14-like"/>
    <property type="match status" value="1"/>
</dbReference>
<organism evidence="3 4">
    <name type="scientific">Dendrothele bispora (strain CBS 962.96)</name>
    <dbReference type="NCBI Taxonomy" id="1314807"/>
    <lineage>
        <taxon>Eukaryota</taxon>
        <taxon>Fungi</taxon>
        <taxon>Dikarya</taxon>
        <taxon>Basidiomycota</taxon>
        <taxon>Agaricomycotina</taxon>
        <taxon>Agaricomycetes</taxon>
        <taxon>Agaricomycetidae</taxon>
        <taxon>Agaricales</taxon>
        <taxon>Agaricales incertae sedis</taxon>
        <taxon>Dendrothele</taxon>
    </lineage>
</organism>
<keyword evidence="4" id="KW-1185">Reference proteome</keyword>